<accession>I3VQ24</accession>
<dbReference type="EMBL" id="JQ805139">
    <property type="protein sequence ID" value="AFK83868.1"/>
    <property type="molecule type" value="Genomic_DNA"/>
</dbReference>
<evidence type="ECO:0000313" key="2">
    <source>
        <dbReference type="EMBL" id="AFK83868.1"/>
    </source>
</evidence>
<feature type="transmembrane region" description="Helical" evidence="1">
    <location>
        <begin position="86"/>
        <end position="104"/>
    </location>
</feature>
<sequence length="105" mass="11011">MVDIGYVSDDDSARLCNAGSADEGAADSLNDSVFEEPSILGVFEIGSVDGCGSETETDAIRLCVVPEPPGVGEEQKEGSSFHVDCLYFFIVVCLCGLVVAILTLM</sequence>
<evidence type="ECO:0000256" key="1">
    <source>
        <dbReference type="SAM" id="Phobius"/>
    </source>
</evidence>
<name>I3VQ24_9BETA</name>
<keyword evidence="1" id="KW-0812">Transmembrane</keyword>
<evidence type="ECO:0000313" key="3">
    <source>
        <dbReference type="Proteomes" id="UP000103899"/>
    </source>
</evidence>
<protein>
    <submittedName>
        <fullName evidence="2">B42.1</fullName>
    </submittedName>
</protein>
<dbReference type="KEGG" id="vg:80534758"/>
<proteinExistence type="predicted"/>
<reference evidence="2 3" key="1">
    <citation type="journal article" date="2012" name="J. Virol.">
        <title>A Novel Bat Herpesvirus Encodes Homologues of Major Histocompatibility Complex Classes I and II, C-Type Lectin, and a Unique Family of Immune-Related Genes.</title>
        <authorList>
            <person name="Zhang H."/>
            <person name="Todd S."/>
            <person name="Tachedjian M."/>
            <person name="Barr J.A."/>
            <person name="Luo M."/>
            <person name="Yu M."/>
            <person name="Marsh G.A."/>
            <person name="Crameri G."/>
            <person name="Wang L.F."/>
        </authorList>
    </citation>
    <scope>NUCLEOTIDE SEQUENCE [LARGE SCALE GENOMIC DNA]</scope>
    <source>
        <strain evidence="2">B7D8</strain>
    </source>
</reference>
<organism evidence="2 3">
    <name type="scientific">miniopterid betaherpesvirus 1</name>
    <dbReference type="NCBI Taxonomy" id="3070189"/>
    <lineage>
        <taxon>Viruses</taxon>
        <taxon>Duplodnaviria</taxon>
        <taxon>Heunggongvirae</taxon>
        <taxon>Peploviricota</taxon>
        <taxon>Herviviricetes</taxon>
        <taxon>Herpesvirales</taxon>
        <taxon>Orthoherpesviridae</taxon>
        <taxon>Betaherpesvirinae</taxon>
        <taxon>Quwivirus</taxon>
        <taxon>Quwivirus miniopteridbeta1</taxon>
    </lineage>
</organism>
<dbReference type="Proteomes" id="UP000103899">
    <property type="component" value="Segment"/>
</dbReference>
<keyword evidence="1" id="KW-0472">Membrane</keyword>
<dbReference type="RefSeq" id="YP_010797055.1">
    <property type="nucleotide sequence ID" value="NC_076129.1"/>
</dbReference>
<keyword evidence="1" id="KW-1133">Transmembrane helix</keyword>
<keyword evidence="3" id="KW-1185">Reference proteome</keyword>
<dbReference type="GeneID" id="80534758"/>